<dbReference type="Pfam" id="PF25917">
    <property type="entry name" value="BSH_RND"/>
    <property type="match status" value="1"/>
</dbReference>
<dbReference type="Gene3D" id="2.40.30.170">
    <property type="match status" value="1"/>
</dbReference>
<dbReference type="PANTHER" id="PTHR30158:SF23">
    <property type="entry name" value="MULTIDRUG RESISTANCE PROTEIN MEXA"/>
    <property type="match status" value="1"/>
</dbReference>
<dbReference type="Gene3D" id="2.40.420.20">
    <property type="match status" value="1"/>
</dbReference>
<dbReference type="GO" id="GO:0030313">
    <property type="term" value="C:cell envelope"/>
    <property type="evidence" value="ECO:0007669"/>
    <property type="project" value="UniProtKB-SubCell"/>
</dbReference>
<evidence type="ECO:0000256" key="2">
    <source>
        <dbReference type="ARBA" id="ARBA00009477"/>
    </source>
</evidence>
<dbReference type="PROSITE" id="PS51257">
    <property type="entry name" value="PROKAR_LIPOPROTEIN"/>
    <property type="match status" value="1"/>
</dbReference>
<reference evidence="8 9" key="1">
    <citation type="submission" date="2018-07" db="EMBL/GenBank/DDBJ databases">
        <title>Draft genome sequence of Ancylomarina sp. M1P.</title>
        <authorList>
            <person name="Yadav S."/>
            <person name="Villanueva L."/>
            <person name="Damste J.S.S."/>
        </authorList>
    </citation>
    <scope>NUCLEOTIDE SEQUENCE [LARGE SCALE GENOMIC DNA]</scope>
    <source>
        <strain evidence="8 9">M1P</strain>
    </source>
</reference>
<feature type="domain" description="Multidrug resistance protein MdtA-like beta-barrel" evidence="6">
    <location>
        <begin position="232"/>
        <end position="286"/>
    </location>
</feature>
<dbReference type="InterPro" id="IPR058626">
    <property type="entry name" value="MdtA-like_b-barrel"/>
</dbReference>
<feature type="domain" description="Multidrug resistance protein MdtA-like C-terminal permuted SH3" evidence="7">
    <location>
        <begin position="301"/>
        <end position="358"/>
    </location>
</feature>
<dbReference type="EMBL" id="QQWG01000009">
    <property type="protein sequence ID" value="RRG21124.1"/>
    <property type="molecule type" value="Genomic_DNA"/>
</dbReference>
<dbReference type="GO" id="GO:0046677">
    <property type="term" value="P:response to antibiotic"/>
    <property type="evidence" value="ECO:0007669"/>
    <property type="project" value="TreeGrafter"/>
</dbReference>
<evidence type="ECO:0000313" key="8">
    <source>
        <dbReference type="EMBL" id="RRG21124.1"/>
    </source>
</evidence>
<proteinExistence type="inferred from homology"/>
<feature type="coiled-coil region" evidence="3">
    <location>
        <begin position="93"/>
        <end position="165"/>
    </location>
</feature>
<comment type="caution">
    <text evidence="8">The sequence shown here is derived from an EMBL/GenBank/DDBJ whole genome shotgun (WGS) entry which is preliminary data.</text>
</comment>
<organism evidence="8 9">
    <name type="scientific">Ancylomarina euxinus</name>
    <dbReference type="NCBI Taxonomy" id="2283627"/>
    <lineage>
        <taxon>Bacteria</taxon>
        <taxon>Pseudomonadati</taxon>
        <taxon>Bacteroidota</taxon>
        <taxon>Bacteroidia</taxon>
        <taxon>Marinilabiliales</taxon>
        <taxon>Marinifilaceae</taxon>
        <taxon>Ancylomarina</taxon>
    </lineage>
</organism>
<dbReference type="InterPro" id="IPR058624">
    <property type="entry name" value="MdtA-like_HH"/>
</dbReference>
<keyword evidence="9" id="KW-1185">Reference proteome</keyword>
<evidence type="ECO:0000259" key="6">
    <source>
        <dbReference type="Pfam" id="PF25944"/>
    </source>
</evidence>
<dbReference type="AlphaFoldDB" id="A0A425Y061"/>
<evidence type="ECO:0000313" key="9">
    <source>
        <dbReference type="Proteomes" id="UP000285794"/>
    </source>
</evidence>
<dbReference type="GO" id="GO:0005886">
    <property type="term" value="C:plasma membrane"/>
    <property type="evidence" value="ECO:0007669"/>
    <property type="project" value="TreeGrafter"/>
</dbReference>
<comment type="similarity">
    <text evidence="2">Belongs to the membrane fusion protein (MFP) (TC 8.A.1) family.</text>
</comment>
<name>A0A425Y061_9BACT</name>
<sequence>MIKSKFLAITGIALLALSSCDQSGKPQMAHKAAPFLVQTVEKADVTIYKEYAANIEGEQNVEIRSKVDGFIEKIYIDEGATVRKGQLMFKLSAETLNQQLNAAKANIEVAKSQVEVSQVELEKIRPLVEMNIISGIELKTATSKLNAAKAQLNAVEANYLNAKENLDYTIITSPVDGIVGSIPYKVGSLVGRNEAMALTTVSNINNVYAYFSMNEKQLLEFIRSLGGNSMAEKIGQMPEVELSLADGSLYNHKGKIETINGMVNPRTGSVNYRAKFPNSNRLLRNGNSGRIKFPTQIKSAILLPEKSTFELQGKRFVYVVGEGDKVNSKEVIVSETVGNNIIVQSGIKAGEVIVHDGLIKLREGMQIMPNSVDLAVQKGLNKEVLSDK</sequence>
<comment type="subcellular location">
    <subcellularLocation>
        <location evidence="1">Cell envelope</location>
    </subcellularLocation>
</comment>
<dbReference type="Pfam" id="PF25944">
    <property type="entry name" value="Beta-barrel_RND"/>
    <property type="match status" value="1"/>
</dbReference>
<dbReference type="SUPFAM" id="SSF111369">
    <property type="entry name" value="HlyD-like secretion proteins"/>
    <property type="match status" value="1"/>
</dbReference>
<evidence type="ECO:0000256" key="3">
    <source>
        <dbReference type="SAM" id="Coils"/>
    </source>
</evidence>
<dbReference type="Proteomes" id="UP000285794">
    <property type="component" value="Unassembled WGS sequence"/>
</dbReference>
<dbReference type="PANTHER" id="PTHR30158">
    <property type="entry name" value="ACRA/E-RELATED COMPONENT OF DRUG EFFLUX TRANSPORTER"/>
    <property type="match status" value="1"/>
</dbReference>
<dbReference type="Gene3D" id="1.10.287.470">
    <property type="entry name" value="Helix hairpin bin"/>
    <property type="match status" value="1"/>
</dbReference>
<evidence type="ECO:0000259" key="4">
    <source>
        <dbReference type="Pfam" id="PF25876"/>
    </source>
</evidence>
<dbReference type="InterPro" id="IPR006143">
    <property type="entry name" value="RND_pump_MFP"/>
</dbReference>
<evidence type="ECO:0000256" key="1">
    <source>
        <dbReference type="ARBA" id="ARBA00004196"/>
    </source>
</evidence>
<evidence type="ECO:0000259" key="7">
    <source>
        <dbReference type="Pfam" id="PF25967"/>
    </source>
</evidence>
<feature type="domain" description="Multidrug resistance protein MdtA-like barrel-sandwich hybrid" evidence="5">
    <location>
        <begin position="60"/>
        <end position="201"/>
    </location>
</feature>
<dbReference type="RefSeq" id="WP_125030816.1">
    <property type="nucleotide sequence ID" value="NZ_JAPXVP010000008.1"/>
</dbReference>
<dbReference type="GO" id="GO:0015562">
    <property type="term" value="F:efflux transmembrane transporter activity"/>
    <property type="evidence" value="ECO:0007669"/>
    <property type="project" value="InterPro"/>
</dbReference>
<keyword evidence="3" id="KW-0175">Coiled coil</keyword>
<dbReference type="InterPro" id="IPR058625">
    <property type="entry name" value="MdtA-like_BSH"/>
</dbReference>
<dbReference type="OrthoDB" id="9801814at2"/>
<protein>
    <submittedName>
        <fullName evidence="8">Efflux RND transporter periplasmic adaptor subunit</fullName>
    </submittedName>
</protein>
<dbReference type="InterPro" id="IPR058627">
    <property type="entry name" value="MdtA-like_C"/>
</dbReference>
<accession>A0A425Y061</accession>
<dbReference type="Gene3D" id="2.40.50.100">
    <property type="match status" value="1"/>
</dbReference>
<gene>
    <name evidence="8" type="ORF">DWB61_10295</name>
</gene>
<dbReference type="Pfam" id="PF25876">
    <property type="entry name" value="HH_MFP_RND"/>
    <property type="match status" value="1"/>
</dbReference>
<evidence type="ECO:0000259" key="5">
    <source>
        <dbReference type="Pfam" id="PF25917"/>
    </source>
</evidence>
<feature type="domain" description="Multidrug resistance protein MdtA-like alpha-helical hairpin" evidence="4">
    <location>
        <begin position="99"/>
        <end position="169"/>
    </location>
</feature>
<dbReference type="Pfam" id="PF25967">
    <property type="entry name" value="RND-MFP_C"/>
    <property type="match status" value="1"/>
</dbReference>
<dbReference type="NCBIfam" id="TIGR01730">
    <property type="entry name" value="RND_mfp"/>
    <property type="match status" value="1"/>
</dbReference>